<feature type="signal peptide" evidence="1">
    <location>
        <begin position="1"/>
        <end position="30"/>
    </location>
</feature>
<evidence type="ECO:0000313" key="2">
    <source>
        <dbReference type="EMBL" id="QLG89684.1"/>
    </source>
</evidence>
<evidence type="ECO:0000256" key="1">
    <source>
        <dbReference type="SAM" id="SignalP"/>
    </source>
</evidence>
<reference evidence="2 3" key="1">
    <citation type="submission" date="2020-07" db="EMBL/GenBank/DDBJ databases">
        <title>Complete genome sequence of Chitinibacter sp. 2T18.</title>
        <authorList>
            <person name="Bae J.-W."/>
            <person name="Choi J.-W."/>
        </authorList>
    </citation>
    <scope>NUCLEOTIDE SEQUENCE [LARGE SCALE GENOMIC DNA]</scope>
    <source>
        <strain evidence="2 3">2T18</strain>
    </source>
</reference>
<evidence type="ECO:0000313" key="3">
    <source>
        <dbReference type="Proteomes" id="UP000509597"/>
    </source>
</evidence>
<dbReference type="EMBL" id="CP058627">
    <property type="protein sequence ID" value="QLG89684.1"/>
    <property type="molecule type" value="Genomic_DNA"/>
</dbReference>
<dbReference type="KEGG" id="chiz:HQ393_16300"/>
<dbReference type="InterPro" id="IPR021333">
    <property type="entry name" value="DUF2946"/>
</dbReference>
<keyword evidence="3" id="KW-1185">Reference proteome</keyword>
<name>A0A7H9BR28_9NEIS</name>
<dbReference type="RefSeq" id="WP_179356637.1">
    <property type="nucleotide sequence ID" value="NZ_CP058627.1"/>
</dbReference>
<organism evidence="2 3">
    <name type="scientific">Chitinibacter bivalviorum</name>
    <dbReference type="NCBI Taxonomy" id="2739434"/>
    <lineage>
        <taxon>Bacteria</taxon>
        <taxon>Pseudomonadati</taxon>
        <taxon>Pseudomonadota</taxon>
        <taxon>Betaproteobacteria</taxon>
        <taxon>Neisseriales</taxon>
        <taxon>Chitinibacteraceae</taxon>
        <taxon>Chitinibacter</taxon>
    </lineage>
</organism>
<dbReference type="Proteomes" id="UP000509597">
    <property type="component" value="Chromosome"/>
</dbReference>
<sequence>MSLRFYRRTSFACLALIALCLHLLLPFAHAMQLSSDPLAGLTLCSAAKNGQSIPLDSPTSHSSTMQCPICVASAGTHMAPPPAPSALPSIREHISPLRLVRIEGFFTPTHPYTLPLSHAPPCVFA</sequence>
<dbReference type="AlphaFoldDB" id="A0A7H9BR28"/>
<protein>
    <submittedName>
        <fullName evidence="2">DUF2946 family protein</fullName>
    </submittedName>
</protein>
<keyword evidence="1" id="KW-0732">Signal</keyword>
<feature type="chain" id="PRO_5028936245" evidence="1">
    <location>
        <begin position="31"/>
        <end position="125"/>
    </location>
</feature>
<dbReference type="Pfam" id="PF11162">
    <property type="entry name" value="DUF2946"/>
    <property type="match status" value="1"/>
</dbReference>
<accession>A0A7H9BR28</accession>
<proteinExistence type="predicted"/>
<gene>
    <name evidence="2" type="ORF">HQ393_16300</name>
</gene>